<name>A0AA38JLT4_9AGAR</name>
<evidence type="ECO:0000256" key="1">
    <source>
        <dbReference type="SAM" id="MobiDB-lite"/>
    </source>
</evidence>
<gene>
    <name evidence="3" type="ORF">DFJ43DRAFT_996505</name>
</gene>
<protein>
    <recommendedName>
        <fullName evidence="2">C2H2-type domain-containing protein</fullName>
    </recommendedName>
</protein>
<keyword evidence="4" id="KW-1185">Reference proteome</keyword>
<evidence type="ECO:0000313" key="3">
    <source>
        <dbReference type="EMBL" id="KAJ3732790.1"/>
    </source>
</evidence>
<reference evidence="3" key="1">
    <citation type="submission" date="2022-08" db="EMBL/GenBank/DDBJ databases">
        <authorList>
            <consortium name="DOE Joint Genome Institute"/>
            <person name="Min B."/>
            <person name="Sierra-Patev S."/>
            <person name="Naranjo-Ortiz M."/>
            <person name="Looney B."/>
            <person name="Konkel Z."/>
            <person name="Slot J.C."/>
            <person name="Sakamoto Y."/>
            <person name="Steenwyk J.L."/>
            <person name="Rokas A."/>
            <person name="Carro J."/>
            <person name="Camarero S."/>
            <person name="Ferreira P."/>
            <person name="Molpeceres G."/>
            <person name="Ruiz-duenas F.J."/>
            <person name="Serrano A."/>
            <person name="Henrissat B."/>
            <person name="Drula E."/>
            <person name="Hughes K.W."/>
            <person name="Mata J.L."/>
            <person name="Ishikawa N.K."/>
            <person name="Vargas-Isla R."/>
            <person name="Ushijima S."/>
            <person name="Smith C.A."/>
            <person name="Ahrendt S."/>
            <person name="Andreopoulos W."/>
            <person name="He G."/>
            <person name="LaButti K."/>
            <person name="Lipzen A."/>
            <person name="Ng V."/>
            <person name="Riley R."/>
            <person name="Sandor L."/>
            <person name="Barry K."/>
            <person name="Martinez A.T."/>
            <person name="Xiao Y."/>
            <person name="Gibbons J.G."/>
            <person name="Terashima K."/>
            <person name="Hibbett D.S."/>
            <person name="Grigoriev I.V."/>
        </authorList>
    </citation>
    <scope>NUCLEOTIDE SEQUENCE</scope>
    <source>
        <strain evidence="3">ET3784</strain>
    </source>
</reference>
<comment type="caution">
    <text evidence="3">The sequence shown here is derived from an EMBL/GenBank/DDBJ whole genome shotgun (WGS) entry which is preliminary data.</text>
</comment>
<evidence type="ECO:0000313" key="4">
    <source>
        <dbReference type="Proteomes" id="UP001176059"/>
    </source>
</evidence>
<accession>A0AA38JLT4</accession>
<feature type="domain" description="C2H2-type" evidence="2">
    <location>
        <begin position="6"/>
        <end position="29"/>
    </location>
</feature>
<dbReference type="EMBL" id="JANVFO010000021">
    <property type="protein sequence ID" value="KAJ3732790.1"/>
    <property type="molecule type" value="Genomic_DNA"/>
</dbReference>
<dbReference type="Pfam" id="PF18759">
    <property type="entry name" value="Plavaka"/>
    <property type="match status" value="1"/>
</dbReference>
<dbReference type="PROSITE" id="PS00028">
    <property type="entry name" value="ZINC_FINGER_C2H2_1"/>
    <property type="match status" value="1"/>
</dbReference>
<reference evidence="3" key="2">
    <citation type="journal article" date="2023" name="Proc. Natl. Acad. Sci. U.S.A.">
        <title>A global phylogenomic analysis of the shiitake genus Lentinula.</title>
        <authorList>
            <person name="Sierra-Patev S."/>
            <person name="Min B."/>
            <person name="Naranjo-Ortiz M."/>
            <person name="Looney B."/>
            <person name="Konkel Z."/>
            <person name="Slot J.C."/>
            <person name="Sakamoto Y."/>
            <person name="Steenwyk J.L."/>
            <person name="Rokas A."/>
            <person name="Carro J."/>
            <person name="Camarero S."/>
            <person name="Ferreira P."/>
            <person name="Molpeceres G."/>
            <person name="Ruiz-Duenas F.J."/>
            <person name="Serrano A."/>
            <person name="Henrissat B."/>
            <person name="Drula E."/>
            <person name="Hughes K.W."/>
            <person name="Mata J.L."/>
            <person name="Ishikawa N.K."/>
            <person name="Vargas-Isla R."/>
            <person name="Ushijima S."/>
            <person name="Smith C.A."/>
            <person name="Donoghue J."/>
            <person name="Ahrendt S."/>
            <person name="Andreopoulos W."/>
            <person name="He G."/>
            <person name="LaButti K."/>
            <person name="Lipzen A."/>
            <person name="Ng V."/>
            <person name="Riley R."/>
            <person name="Sandor L."/>
            <person name="Barry K."/>
            <person name="Martinez A.T."/>
            <person name="Xiao Y."/>
            <person name="Gibbons J.G."/>
            <person name="Terashima K."/>
            <person name="Grigoriev I.V."/>
            <person name="Hibbett D."/>
        </authorList>
    </citation>
    <scope>NUCLEOTIDE SEQUENCE</scope>
    <source>
        <strain evidence="3">ET3784</strain>
    </source>
</reference>
<dbReference type="Proteomes" id="UP001176059">
    <property type="component" value="Unassembled WGS sequence"/>
</dbReference>
<sequence>MSLIHCTFPGCIRTFRRKGHLTLHVNSAHKNITLTPHDDSEDPAVTPLSPNQNFPMPPVDEDDLLLAQSPESDVPKPKKIYHPHLTGLICDEDGLPLPNGTPPTKPSSNRNNAWTPFNGEAEFRIADLLFRKEEMSRGNTDELLDIWRLFQMQLVQKTQTEDQTSQAPFIDHTDMFQTIDEIQAGSAPWKCFQTVVDDDLPANAPEWQKTSYQVWYRDPDTVITNILSNPEFANDFDVAPYIHTDKAGKRRWCDFMSGNFAWRHATQIYDEDEGGAVEGAMLVPVILGADKTTVSVATGHVEYHPLYLTIGNVTNALRRGHSNVVIPIGFLAIPKSERKYDKDINFRVFKKKLYHNSIAAILKSLKPAMTLPVVRKCPDGHFRHAIYDLAAFIADYPEQVLLAGIVQGWCGRCLSPSSDLKDGADNRTCSLDGVMKEEYSGNEKILWDNFGIDNAVTPFTAHFPRADIHEMLSPDLLHQIIKGCFKDMLVDWVFEYLILKHGEAHANEIMDDIDRRIAIVPPFPGLRRFPHGRRFKQWTGDDSKALMKVFLPAVAEYLPDEMMKCLSSFLDFCYLVRRSDIDETSLNAIKTSIEAFHQYRKIFQTSRVREHFSLPRMHSIVHYPFLIIGFGAPNGLCSSITESRHISAVKKPWRRSNRFNALSQMLLTNQRVDKLIAFRSTMVAKELLPPSHVPVDPFNAENDDIGPVDSDLAIAKVELAKTRESSYPRNIHDLGAFVSCPLLEELTCQFLYDQLQLDNTNLGVEPPHIAGSISVYHSAVAMFYAPSDISGIRGMKRERIRCTPSFCGALRHDCILVTVDKHQAGFRGMSVARTLLFFSFKHRGQLFPCVLLHWFNTYGNHCDPKTGFWIVHPAYYGRSTQNPCLAVVHLDTVVRGVHLVPVYGDCPIPNELKPHHSLDIFNAFYVNKYADYHSNEIIF</sequence>
<dbReference type="AlphaFoldDB" id="A0AA38JLT4"/>
<feature type="region of interest" description="Disordered" evidence="1">
    <location>
        <begin position="32"/>
        <end position="58"/>
    </location>
</feature>
<proteinExistence type="predicted"/>
<dbReference type="InterPro" id="IPR013087">
    <property type="entry name" value="Znf_C2H2_type"/>
</dbReference>
<evidence type="ECO:0000259" key="2">
    <source>
        <dbReference type="PROSITE" id="PS00028"/>
    </source>
</evidence>
<dbReference type="InterPro" id="IPR041078">
    <property type="entry name" value="Plavaka"/>
</dbReference>
<organism evidence="3 4">
    <name type="scientific">Lentinula guzmanii</name>
    <dbReference type="NCBI Taxonomy" id="2804957"/>
    <lineage>
        <taxon>Eukaryota</taxon>
        <taxon>Fungi</taxon>
        <taxon>Dikarya</taxon>
        <taxon>Basidiomycota</taxon>
        <taxon>Agaricomycotina</taxon>
        <taxon>Agaricomycetes</taxon>
        <taxon>Agaricomycetidae</taxon>
        <taxon>Agaricales</taxon>
        <taxon>Marasmiineae</taxon>
        <taxon>Omphalotaceae</taxon>
        <taxon>Lentinula</taxon>
    </lineage>
</organism>